<evidence type="ECO:0000256" key="3">
    <source>
        <dbReference type="ARBA" id="ARBA00023002"/>
    </source>
</evidence>
<dbReference type="InterPro" id="IPR036188">
    <property type="entry name" value="FAD/NAD-bd_sf"/>
</dbReference>
<dbReference type="GO" id="GO:0008688">
    <property type="term" value="F:3-(3-hydroxyphenyl)propionate hydroxylase activity"/>
    <property type="evidence" value="ECO:0007669"/>
    <property type="project" value="TreeGrafter"/>
</dbReference>
<reference evidence="5 6" key="1">
    <citation type="submission" date="2018-05" db="EMBL/GenBank/DDBJ databases">
        <title>Genome sequencing and assembly of the regulated plant pathogen Lachnellula willkommii and related sister species for the development of diagnostic species identification markers.</title>
        <authorList>
            <person name="Giroux E."/>
            <person name="Bilodeau G."/>
        </authorList>
    </citation>
    <scope>NUCLEOTIDE SEQUENCE [LARGE SCALE GENOMIC DNA]</scope>
    <source>
        <strain evidence="5 6">CBS 160.35</strain>
    </source>
</reference>
<dbReference type="SUPFAM" id="SSF51905">
    <property type="entry name" value="FAD/NAD(P)-binding domain"/>
    <property type="match status" value="1"/>
</dbReference>
<dbReference type="OrthoDB" id="10016252at2759"/>
<dbReference type="GO" id="GO:0071949">
    <property type="term" value="F:FAD binding"/>
    <property type="evidence" value="ECO:0007669"/>
    <property type="project" value="InterPro"/>
</dbReference>
<keyword evidence="6" id="KW-1185">Reference proteome</keyword>
<dbReference type="EMBL" id="QGMI01000179">
    <property type="protein sequence ID" value="TVY45764.1"/>
    <property type="molecule type" value="Genomic_DNA"/>
</dbReference>
<feature type="domain" description="FAD-binding" evidence="4">
    <location>
        <begin position="3"/>
        <end position="211"/>
    </location>
</feature>
<dbReference type="PRINTS" id="PR00420">
    <property type="entry name" value="RNGMNOXGNASE"/>
</dbReference>
<dbReference type="InterPro" id="IPR050631">
    <property type="entry name" value="PheA/TfdB_FAD_monoxygenase"/>
</dbReference>
<evidence type="ECO:0000256" key="1">
    <source>
        <dbReference type="ARBA" id="ARBA00022630"/>
    </source>
</evidence>
<evidence type="ECO:0000259" key="4">
    <source>
        <dbReference type="Pfam" id="PF01494"/>
    </source>
</evidence>
<sequence>MEECTVLIVGAGPSGLALATVVLEMQVEVAEDPRGIAITGDAVRISYALGIGNELTTKIGQSENLSSYALAGSIILICYCEPSQTLEFFTFIIKHGKILHSCVSIPDMITCIKASQMQSTNFNLTTVYIMHTLVEQENAKTYLERELRKRVAALPSIDLRVGCEVLSRTEEEAGVVVKYKDAKGEIQSIRTSYLIGADGKRGIVRKKFLEPEGIKQEVGLYNHVSTWIAANFDITLPTPTTHPDFPLWKLGYSPQQVYDAFWPSGFHFVNDTKRPVATGSFGPKGTHLWRYEYSIEDEDSLDDPIAHLWSQIGSWLEIPGYKFSSKLKGTVVAYPRDCVDVTRCRPFTFATKVVNRWHCRRTILIGDASHVFPPFGGQGIAAGVRDACGLSWRLALLSRMSASSLAHDKFLTGWGHEQRQLCDHATKSTMVNGSITNQRSYTIAFLFRAFMRLLWSIPGVAHFMSRYVLGNVFQYQEFDGLFALVDKHGGHKMPQIWIRRGSEKPQLSDAIFHRDPSRLALVNIVRHEDDSIDEISMAKRIQKMALPGDFLGVDNVTNLYLGSGTSEDKSQIYRPCSRQELVAEGIEPVVGYDPDTLAKSIGSKTKYALIRPDFFIHSLACSEEELLSNGKAISDYFLL</sequence>
<evidence type="ECO:0000313" key="5">
    <source>
        <dbReference type="EMBL" id="TVY45764.1"/>
    </source>
</evidence>
<feature type="domain" description="FAD-binding" evidence="4">
    <location>
        <begin position="339"/>
        <end position="409"/>
    </location>
</feature>
<dbReference type="Pfam" id="PF01494">
    <property type="entry name" value="FAD_binding_3"/>
    <property type="match status" value="2"/>
</dbReference>
<dbReference type="AlphaFoldDB" id="A0A8H8S3B8"/>
<keyword evidence="2" id="KW-0274">FAD</keyword>
<proteinExistence type="predicted"/>
<name>A0A8H8S3B8_9HELO</name>
<gene>
    <name evidence="5" type="primary">mhpA</name>
    <name evidence="5" type="ORF">LOCC1_G003461</name>
</gene>
<dbReference type="Proteomes" id="UP000443090">
    <property type="component" value="Unassembled WGS sequence"/>
</dbReference>
<evidence type="ECO:0000256" key="2">
    <source>
        <dbReference type="ARBA" id="ARBA00022827"/>
    </source>
</evidence>
<dbReference type="PANTHER" id="PTHR43476:SF3">
    <property type="entry name" value="FAD-BINDING MONOOXYGENASE"/>
    <property type="match status" value="1"/>
</dbReference>
<dbReference type="InterPro" id="IPR002938">
    <property type="entry name" value="FAD-bd"/>
</dbReference>
<accession>A0A8H8S3B8</accession>
<organism evidence="5 6">
    <name type="scientific">Lachnellula occidentalis</name>
    <dbReference type="NCBI Taxonomy" id="215460"/>
    <lineage>
        <taxon>Eukaryota</taxon>
        <taxon>Fungi</taxon>
        <taxon>Dikarya</taxon>
        <taxon>Ascomycota</taxon>
        <taxon>Pezizomycotina</taxon>
        <taxon>Leotiomycetes</taxon>
        <taxon>Helotiales</taxon>
        <taxon>Lachnaceae</taxon>
        <taxon>Lachnellula</taxon>
    </lineage>
</organism>
<comment type="caution">
    <text evidence="5">The sequence shown here is derived from an EMBL/GenBank/DDBJ whole genome shotgun (WGS) entry which is preliminary data.</text>
</comment>
<dbReference type="GO" id="GO:0019622">
    <property type="term" value="P:3-(3-hydroxy)phenylpropionate catabolic process"/>
    <property type="evidence" value="ECO:0007669"/>
    <property type="project" value="TreeGrafter"/>
</dbReference>
<dbReference type="Gene3D" id="3.50.50.60">
    <property type="entry name" value="FAD/NAD(P)-binding domain"/>
    <property type="match status" value="3"/>
</dbReference>
<dbReference type="PANTHER" id="PTHR43476">
    <property type="entry name" value="3-(3-HYDROXY-PHENYL)PROPIONATE/3-HYDROXYCINNAMIC ACID HYDROXYLASE"/>
    <property type="match status" value="1"/>
</dbReference>
<keyword evidence="1" id="KW-0285">Flavoprotein</keyword>
<protein>
    <submittedName>
        <fullName evidence="5">3-(3-hydroxy-phenyl)propionate/3-hydroxycinnamic acid hydroxylase</fullName>
    </submittedName>
</protein>
<keyword evidence="3" id="KW-0560">Oxidoreductase</keyword>
<evidence type="ECO:0000313" key="6">
    <source>
        <dbReference type="Proteomes" id="UP000443090"/>
    </source>
</evidence>